<evidence type="ECO:0000313" key="2">
    <source>
        <dbReference type="EMBL" id="EWY38291.1"/>
    </source>
</evidence>
<comment type="caution">
    <text evidence="2">The sequence shown here is derived from an EMBL/GenBank/DDBJ whole genome shotgun (WGS) entry which is preliminary data.</text>
</comment>
<accession>W9H0B9</accession>
<keyword evidence="3" id="KW-1185">Reference proteome</keyword>
<evidence type="ECO:0000313" key="3">
    <source>
        <dbReference type="Proteomes" id="UP000019486"/>
    </source>
</evidence>
<dbReference type="InterPro" id="IPR024311">
    <property type="entry name" value="Lipocalin-like"/>
</dbReference>
<gene>
    <name evidence="2" type="ORF">N825_13870</name>
</gene>
<protein>
    <recommendedName>
        <fullName evidence="1">Lipocalin-like domain-containing protein</fullName>
    </recommendedName>
</protein>
<name>W9H0B9_9PROT</name>
<dbReference type="RefSeq" id="WP_051512785.1">
    <property type="nucleotide sequence ID" value="NZ_AVFL01000019.1"/>
</dbReference>
<dbReference type="AlphaFoldDB" id="W9H0B9"/>
<dbReference type="Proteomes" id="UP000019486">
    <property type="component" value="Unassembled WGS sequence"/>
</dbReference>
<dbReference type="EMBL" id="AVFL01000019">
    <property type="protein sequence ID" value="EWY38291.1"/>
    <property type="molecule type" value="Genomic_DNA"/>
</dbReference>
<dbReference type="PATRIC" id="fig|1385369.3.peg.4655"/>
<sequence>MAATMASGAASAQGANKVAGTWRMVSAQIDPQGSNTPAYGPDPHGWLVFTEDLTFVEVLTDPRVPRFASNVRGEGTDAENRAAMAGGIGFFGRYTVDERGEFSGNRVEGSTFPNWVGSVRTTDDLKMVVDGDRMI</sequence>
<feature type="domain" description="Lipocalin-like" evidence="1">
    <location>
        <begin position="19"/>
        <end position="118"/>
    </location>
</feature>
<dbReference type="STRING" id="1385369.N825_13870"/>
<proteinExistence type="predicted"/>
<organism evidence="2 3">
    <name type="scientific">Skermanella stibiiresistens SB22</name>
    <dbReference type="NCBI Taxonomy" id="1385369"/>
    <lineage>
        <taxon>Bacteria</taxon>
        <taxon>Pseudomonadati</taxon>
        <taxon>Pseudomonadota</taxon>
        <taxon>Alphaproteobacteria</taxon>
        <taxon>Rhodospirillales</taxon>
        <taxon>Azospirillaceae</taxon>
        <taxon>Skermanella</taxon>
    </lineage>
</organism>
<evidence type="ECO:0000259" key="1">
    <source>
        <dbReference type="Pfam" id="PF13924"/>
    </source>
</evidence>
<dbReference type="Pfam" id="PF13924">
    <property type="entry name" value="Lipocalin_5"/>
    <property type="match status" value="1"/>
</dbReference>
<reference evidence="2 3" key="1">
    <citation type="submission" date="2013-08" db="EMBL/GenBank/DDBJ databases">
        <title>The genome sequence of Skermanella stibiiresistens.</title>
        <authorList>
            <person name="Zhu W."/>
            <person name="Wang G."/>
        </authorList>
    </citation>
    <scope>NUCLEOTIDE SEQUENCE [LARGE SCALE GENOMIC DNA]</scope>
    <source>
        <strain evidence="2 3">SB22</strain>
    </source>
</reference>